<sequence>MRNNKYKSIVNGLFMGLALTALVGCNDYLDIEPQSEISPEKYLYTADQLQAYVNKYYADYKENWENNSVDKGGMIPSFWGGGGIASSTYSFDDATDNQQGTNERYLKDTWTVEQSGGKWNFYNINALNYYLQTVVPRLENKELIGAEADLKQYVGEGYFLRALEYFYRLRRLGDFPIIKTTLTDNQAVLTEASKRQPRNEVARFILSDLDEAIRLMNNNVAKTRISKNAALLLKSRVALFEATWEKYHAGTALVPNGQGWPGKQKDYNASYQFPSGSAEAEIDFFLTEAMDAAAQVADAITLTENNQVIRDEISDPINPYYDMFASHNPTNYSEVIMCRLYDLNLDNAHHFNHYLYSGGNTGYTHQFEQVFLMQNGLPIYASGSDYAGDDFIGNTKIRRDFRWQLFMKAPGETKAFENTNVVEYFPLAPQVYASEAKKATSTGYIQGKGYSLDYNDQLLGKDQTAFVVYRAGEAYLNYIEASYLKNGNIDSKASKYWQQLRERAGVNTNFNATIAATDMNKEAMNDWAAYSKGQLIDATLYNIRRERRCEFIGEGFRYDDLIRWRAMDQLKGYQLEGSKIFGPMEELFKKEDGSSYLIYDQTDESKNNVSSPSLSNYLRPNQKVSTNQYYNGFNFYEAHYLEPIAVQNFMNTAPDGKTVANSPIYQNPGWPIIAGATCE</sequence>
<protein>
    <submittedName>
        <fullName evidence="9">SusD family protein</fullName>
    </submittedName>
</protein>
<dbReference type="PROSITE" id="PS51257">
    <property type="entry name" value="PROKAR_LIPOPROTEIN"/>
    <property type="match status" value="1"/>
</dbReference>
<comment type="similarity">
    <text evidence="2">Belongs to the SusD family.</text>
</comment>
<evidence type="ECO:0000256" key="2">
    <source>
        <dbReference type="ARBA" id="ARBA00006275"/>
    </source>
</evidence>
<dbReference type="Pfam" id="PF07980">
    <property type="entry name" value="SusD_RagB"/>
    <property type="match status" value="1"/>
</dbReference>
<evidence type="ECO:0000259" key="8">
    <source>
        <dbReference type="Pfam" id="PF14322"/>
    </source>
</evidence>
<name>A0A6N2SI68_BACUN</name>
<gene>
    <name evidence="9" type="ORF">BULFYP32_01170</name>
</gene>
<dbReference type="SUPFAM" id="SSF48452">
    <property type="entry name" value="TPR-like"/>
    <property type="match status" value="1"/>
</dbReference>
<feature type="signal peptide" evidence="6">
    <location>
        <begin position="1"/>
        <end position="23"/>
    </location>
</feature>
<dbReference type="AlphaFoldDB" id="A0A6N2SI68"/>
<evidence type="ECO:0000256" key="5">
    <source>
        <dbReference type="ARBA" id="ARBA00023237"/>
    </source>
</evidence>
<dbReference type="Pfam" id="PF14322">
    <property type="entry name" value="SusD-like_3"/>
    <property type="match status" value="1"/>
</dbReference>
<dbReference type="Gene3D" id="1.25.40.390">
    <property type="match status" value="1"/>
</dbReference>
<feature type="chain" id="PRO_5026984836" evidence="6">
    <location>
        <begin position="24"/>
        <end position="679"/>
    </location>
</feature>
<feature type="domain" description="SusD-like N-terminal" evidence="8">
    <location>
        <begin position="27"/>
        <end position="239"/>
    </location>
</feature>
<proteinExistence type="inferred from homology"/>
<organism evidence="9">
    <name type="scientific">Bacteroides uniformis</name>
    <dbReference type="NCBI Taxonomy" id="820"/>
    <lineage>
        <taxon>Bacteria</taxon>
        <taxon>Pseudomonadati</taxon>
        <taxon>Bacteroidota</taxon>
        <taxon>Bacteroidia</taxon>
        <taxon>Bacteroidales</taxon>
        <taxon>Bacteroidaceae</taxon>
        <taxon>Bacteroides</taxon>
    </lineage>
</organism>
<accession>A0A6N2SI68</accession>
<dbReference type="EMBL" id="CACRTC010000017">
    <property type="protein sequence ID" value="VYS93167.1"/>
    <property type="molecule type" value="Genomic_DNA"/>
</dbReference>
<keyword evidence="4" id="KW-0472">Membrane</keyword>
<keyword evidence="5" id="KW-0998">Cell outer membrane</keyword>
<evidence type="ECO:0000256" key="1">
    <source>
        <dbReference type="ARBA" id="ARBA00004442"/>
    </source>
</evidence>
<evidence type="ECO:0000259" key="7">
    <source>
        <dbReference type="Pfam" id="PF07980"/>
    </source>
</evidence>
<reference evidence="9" key="1">
    <citation type="submission" date="2019-11" db="EMBL/GenBank/DDBJ databases">
        <authorList>
            <person name="Feng L."/>
        </authorList>
    </citation>
    <scope>NUCLEOTIDE SEQUENCE</scope>
    <source>
        <strain evidence="9">BuniformisLFYP32</strain>
    </source>
</reference>
<comment type="subcellular location">
    <subcellularLocation>
        <location evidence="1">Cell outer membrane</location>
    </subcellularLocation>
</comment>
<dbReference type="InterPro" id="IPR012944">
    <property type="entry name" value="SusD_RagB_dom"/>
</dbReference>
<evidence type="ECO:0000256" key="4">
    <source>
        <dbReference type="ARBA" id="ARBA00023136"/>
    </source>
</evidence>
<evidence type="ECO:0000256" key="3">
    <source>
        <dbReference type="ARBA" id="ARBA00022729"/>
    </source>
</evidence>
<dbReference type="GO" id="GO:0009279">
    <property type="term" value="C:cell outer membrane"/>
    <property type="evidence" value="ECO:0007669"/>
    <property type="project" value="UniProtKB-SubCell"/>
</dbReference>
<dbReference type="InterPro" id="IPR033985">
    <property type="entry name" value="SusD-like_N"/>
</dbReference>
<feature type="domain" description="RagB/SusD" evidence="7">
    <location>
        <begin position="353"/>
        <end position="670"/>
    </location>
</feature>
<dbReference type="InterPro" id="IPR011990">
    <property type="entry name" value="TPR-like_helical_dom_sf"/>
</dbReference>
<evidence type="ECO:0000313" key="9">
    <source>
        <dbReference type="EMBL" id="VYS93167.1"/>
    </source>
</evidence>
<dbReference type="RefSeq" id="WP_156737311.1">
    <property type="nucleotide sequence ID" value="NZ_CACRTC010000017.1"/>
</dbReference>
<keyword evidence="3 6" id="KW-0732">Signal</keyword>
<evidence type="ECO:0000256" key="6">
    <source>
        <dbReference type="SAM" id="SignalP"/>
    </source>
</evidence>